<protein>
    <submittedName>
        <fullName evidence="1">Uncharacterized protein</fullName>
    </submittedName>
</protein>
<gene>
    <name evidence="1" type="ORF">Thiowin_04787</name>
</gene>
<organism evidence="1 2">
    <name type="scientific">Thiorhodovibrio winogradskyi</name>
    <dbReference type="NCBI Taxonomy" id="77007"/>
    <lineage>
        <taxon>Bacteria</taxon>
        <taxon>Pseudomonadati</taxon>
        <taxon>Pseudomonadota</taxon>
        <taxon>Gammaproteobacteria</taxon>
        <taxon>Chromatiales</taxon>
        <taxon>Chromatiaceae</taxon>
        <taxon>Thiorhodovibrio</taxon>
    </lineage>
</organism>
<dbReference type="Proteomes" id="UP001432180">
    <property type="component" value="Chromosome"/>
</dbReference>
<dbReference type="EMBL" id="CP121472">
    <property type="protein sequence ID" value="WPL19650.1"/>
    <property type="molecule type" value="Genomic_DNA"/>
</dbReference>
<reference evidence="1 2" key="1">
    <citation type="journal article" date="2023" name="Microorganisms">
        <title>Thiorhodovibrio frisius and Trv. litoralis spp. nov., Two Novel Members from a Clade of Fastidious Purple Sulfur Bacteria That Exhibit Unique Red-Shifted Light-Harvesting Capabilities.</title>
        <authorList>
            <person name="Methner A."/>
            <person name="Kuzyk S.B."/>
            <person name="Petersen J."/>
            <person name="Bauer S."/>
            <person name="Brinkmann H."/>
            <person name="Sichau K."/>
            <person name="Wanner G."/>
            <person name="Wolf J."/>
            <person name="Neumann-Schaal M."/>
            <person name="Henke P."/>
            <person name="Tank M."/>
            <person name="Sproer C."/>
            <person name="Bunk B."/>
            <person name="Overmann J."/>
        </authorList>
    </citation>
    <scope>NUCLEOTIDE SEQUENCE [LARGE SCALE GENOMIC DNA]</scope>
    <source>
        <strain evidence="1 2">DSM 6702</strain>
    </source>
</reference>
<evidence type="ECO:0000313" key="2">
    <source>
        <dbReference type="Proteomes" id="UP001432180"/>
    </source>
</evidence>
<keyword evidence="2" id="KW-1185">Reference proteome</keyword>
<proteinExistence type="predicted"/>
<name>A0ABZ0SH59_9GAMM</name>
<evidence type="ECO:0000313" key="1">
    <source>
        <dbReference type="EMBL" id="WPL19650.1"/>
    </source>
</evidence>
<accession>A0ABZ0SH59</accession>
<sequence length="190" mass="20975">MPLAKTRCFVKRGCTMAEDVIVRRLHYDGAIGWARCMMMVRACPVCCWLPSSAGSDSGQIWARLEPDSSHARQRWPLLASGTISASFRSSCSRKLILPAALGVKHGFHSPGWQGVHEPWAIVRAIVRTNGPDSRLATPWTLSCWRKPYLVPAACVRQNTHEAGAVPRNSLTCACRTKGELLDVRKGVETH</sequence>